<dbReference type="KEGG" id="nod:FOH10_23300"/>
<dbReference type="AlphaFoldDB" id="A0A516NQL7"/>
<dbReference type="RefSeq" id="WP_143982315.1">
    <property type="nucleotide sequence ID" value="NZ_CP041695.1"/>
</dbReference>
<gene>
    <name evidence="3" type="ORF">FOH10_23300</name>
</gene>
<dbReference type="InterPro" id="IPR055568">
    <property type="entry name" value="DUF7144"/>
</dbReference>
<dbReference type="Proteomes" id="UP000317039">
    <property type="component" value="Chromosome"/>
</dbReference>
<dbReference type="Pfam" id="PF23636">
    <property type="entry name" value="DUF7144"/>
    <property type="match status" value="1"/>
</dbReference>
<feature type="transmembrane region" description="Helical" evidence="1">
    <location>
        <begin position="61"/>
        <end position="80"/>
    </location>
</feature>
<evidence type="ECO:0000313" key="3">
    <source>
        <dbReference type="EMBL" id="QDP81200.1"/>
    </source>
</evidence>
<reference evidence="3 4" key="1">
    <citation type="submission" date="2019-07" db="EMBL/GenBank/DDBJ databases">
        <title>Complete Genome Sequence and Methylome Analysis of Nocardia otitidis-caviarum NEB252.</title>
        <authorList>
            <person name="Fomenkov A."/>
            <person name="Anton B.P."/>
            <person name="Vincze T."/>
            <person name="Roberts R.J."/>
        </authorList>
    </citation>
    <scope>NUCLEOTIDE SEQUENCE [LARGE SCALE GENOMIC DNA]</scope>
    <source>
        <strain evidence="3 4">NEB252</strain>
    </source>
</reference>
<feature type="transmembrane region" description="Helical" evidence="1">
    <location>
        <begin position="12"/>
        <end position="41"/>
    </location>
</feature>
<sequence length="134" mass="14358">MVSTGTRHPARQGFAFGISFAVGILLFAAAALSVLQGIAAVNGDALFEVGPDYTYRLDLTTWGWIHIVVGAFLGLVAIGLMSGAKWARMTAICLAALSMVVNFLSLPYYPWWAVLIMALDAVVIWAAATWNPEP</sequence>
<feature type="domain" description="DUF7144" evidence="2">
    <location>
        <begin position="20"/>
        <end position="131"/>
    </location>
</feature>
<proteinExistence type="predicted"/>
<keyword evidence="1" id="KW-1133">Transmembrane helix</keyword>
<evidence type="ECO:0000256" key="1">
    <source>
        <dbReference type="SAM" id="Phobius"/>
    </source>
</evidence>
<dbReference type="GeneID" id="80335289"/>
<evidence type="ECO:0000313" key="4">
    <source>
        <dbReference type="Proteomes" id="UP000317039"/>
    </source>
</evidence>
<protein>
    <recommendedName>
        <fullName evidence="2">DUF7144 domain-containing protein</fullName>
    </recommendedName>
</protein>
<organism evidence="3 4">
    <name type="scientific">Nocardia otitidiscaviarum</name>
    <dbReference type="NCBI Taxonomy" id="1823"/>
    <lineage>
        <taxon>Bacteria</taxon>
        <taxon>Bacillati</taxon>
        <taxon>Actinomycetota</taxon>
        <taxon>Actinomycetes</taxon>
        <taxon>Mycobacteriales</taxon>
        <taxon>Nocardiaceae</taxon>
        <taxon>Nocardia</taxon>
    </lineage>
</organism>
<accession>A0A516NQL7</accession>
<keyword evidence="1" id="KW-0812">Transmembrane</keyword>
<evidence type="ECO:0000259" key="2">
    <source>
        <dbReference type="Pfam" id="PF23636"/>
    </source>
</evidence>
<name>A0A516NQL7_9NOCA</name>
<feature type="transmembrane region" description="Helical" evidence="1">
    <location>
        <begin position="87"/>
        <end position="105"/>
    </location>
</feature>
<dbReference type="EMBL" id="CP041695">
    <property type="protein sequence ID" value="QDP81200.1"/>
    <property type="molecule type" value="Genomic_DNA"/>
</dbReference>
<keyword evidence="1" id="KW-0472">Membrane</keyword>